<dbReference type="GO" id="GO:0022857">
    <property type="term" value="F:transmembrane transporter activity"/>
    <property type="evidence" value="ECO:0007669"/>
    <property type="project" value="InterPro"/>
</dbReference>
<keyword evidence="4 7" id="KW-0812">Transmembrane</keyword>
<sequence>MAHRLHSSENTLIHGISVNKHQFLLQLLQIFLVGLTIGMIRVVVPGLAESEFGLANKAFFLLASFVVVFGVIKAVMNLFAGKLSEQYGRKTVLIWGWLVALPVPFILLYAPNWNWIIFATVLLGFNQGLAWSMALNSKLDLAKSTQKGLVNGVNEFSGYAAVGIAGLVTAYFVEWFGAKEGLFIFSLSVILLGLVLAKWTIKETLPWAALHHEMASKAGEEHAEKSLKQLFKMASWENGSLVAINQAGLIEKFTDAIVWIFLPVYFLSQGISLIEAGAIVAVYGVVWGGSQLVTGPLSDKIGRKGLIVWGMWLCGLGVLSIPMTQGVTLWSIEAAVIGLGMAMLYPNLGAAVGDYAPVAHRASLIGIYRFWRDSGYAFGALAMGILAQWSQDLSTPFWLVGIAMLLSGAWVQIKITK</sequence>
<dbReference type="InterPro" id="IPR036259">
    <property type="entry name" value="MFS_trans_sf"/>
</dbReference>
<evidence type="ECO:0000256" key="5">
    <source>
        <dbReference type="ARBA" id="ARBA00022989"/>
    </source>
</evidence>
<feature type="transmembrane region" description="Helical" evidence="7">
    <location>
        <begin position="116"/>
        <end position="135"/>
    </location>
</feature>
<comment type="subcellular location">
    <subcellularLocation>
        <location evidence="1">Cell membrane</location>
        <topology evidence="1">Multi-pass membrane protein</topology>
    </subcellularLocation>
</comment>
<evidence type="ECO:0000256" key="6">
    <source>
        <dbReference type="ARBA" id="ARBA00023136"/>
    </source>
</evidence>
<dbReference type="InterPro" id="IPR050171">
    <property type="entry name" value="MFS_Transporters"/>
</dbReference>
<name>A0A4P7NWM5_9GAMM</name>
<feature type="transmembrane region" description="Helical" evidence="7">
    <location>
        <begin position="182"/>
        <end position="201"/>
    </location>
</feature>
<keyword evidence="2" id="KW-0813">Transport</keyword>
<dbReference type="AlphaFoldDB" id="A0A4P7NWM5"/>
<dbReference type="InterPro" id="IPR020846">
    <property type="entry name" value="MFS_dom"/>
</dbReference>
<evidence type="ECO:0000259" key="8">
    <source>
        <dbReference type="PROSITE" id="PS50850"/>
    </source>
</evidence>
<dbReference type="OrthoDB" id="9810492at2"/>
<keyword evidence="10" id="KW-1185">Reference proteome</keyword>
<keyword evidence="6 7" id="KW-0472">Membrane</keyword>
<reference evidence="9 10" key="1">
    <citation type="submission" date="2018-08" db="EMBL/GenBank/DDBJ databases">
        <title>Horizontal acquisition of hydrogen conversion ability and other habitat adaptations in Hydrogenovibrio crunogenus strains.</title>
        <authorList>
            <person name="Gonnella G."/>
            <person name="Adam N."/>
            <person name="Perner M."/>
        </authorList>
    </citation>
    <scope>NUCLEOTIDE SEQUENCE [LARGE SCALE GENOMIC DNA]</scope>
    <source>
        <strain evidence="9 10">SP-41</strain>
    </source>
</reference>
<evidence type="ECO:0000256" key="1">
    <source>
        <dbReference type="ARBA" id="ARBA00004651"/>
    </source>
</evidence>
<feature type="transmembrane region" description="Helical" evidence="7">
    <location>
        <begin position="329"/>
        <end position="349"/>
    </location>
</feature>
<keyword evidence="5 7" id="KW-1133">Transmembrane helix</keyword>
<dbReference type="EMBL" id="CP032096">
    <property type="protein sequence ID" value="QBZ82057.1"/>
    <property type="molecule type" value="Genomic_DNA"/>
</dbReference>
<dbReference type="Proteomes" id="UP000296201">
    <property type="component" value="Chromosome"/>
</dbReference>
<dbReference type="Gene3D" id="1.20.1250.20">
    <property type="entry name" value="MFS general substrate transporter like domains"/>
    <property type="match status" value="2"/>
</dbReference>
<keyword evidence="3" id="KW-1003">Cell membrane</keyword>
<feature type="transmembrane region" description="Helical" evidence="7">
    <location>
        <begin position="92"/>
        <end position="110"/>
    </location>
</feature>
<feature type="transmembrane region" description="Helical" evidence="7">
    <location>
        <begin position="306"/>
        <end position="323"/>
    </location>
</feature>
<dbReference type="SUPFAM" id="SSF103473">
    <property type="entry name" value="MFS general substrate transporter"/>
    <property type="match status" value="1"/>
</dbReference>
<evidence type="ECO:0000256" key="2">
    <source>
        <dbReference type="ARBA" id="ARBA00022448"/>
    </source>
</evidence>
<evidence type="ECO:0000256" key="4">
    <source>
        <dbReference type="ARBA" id="ARBA00022692"/>
    </source>
</evidence>
<dbReference type="PANTHER" id="PTHR23517:SF3">
    <property type="entry name" value="INTEGRAL MEMBRANE TRANSPORT PROTEIN"/>
    <property type="match status" value="1"/>
</dbReference>
<dbReference type="RefSeq" id="WP_135794818.1">
    <property type="nucleotide sequence ID" value="NZ_CP032096.1"/>
</dbReference>
<feature type="domain" description="Major facilitator superfamily (MFS) profile" evidence="8">
    <location>
        <begin position="22"/>
        <end position="417"/>
    </location>
</feature>
<dbReference type="InterPro" id="IPR011701">
    <property type="entry name" value="MFS"/>
</dbReference>
<evidence type="ECO:0000256" key="3">
    <source>
        <dbReference type="ARBA" id="ARBA00022475"/>
    </source>
</evidence>
<evidence type="ECO:0000256" key="7">
    <source>
        <dbReference type="SAM" id="Phobius"/>
    </source>
</evidence>
<dbReference type="PROSITE" id="PS00216">
    <property type="entry name" value="SUGAR_TRANSPORT_1"/>
    <property type="match status" value="2"/>
</dbReference>
<evidence type="ECO:0000313" key="9">
    <source>
        <dbReference type="EMBL" id="QBZ82057.1"/>
    </source>
</evidence>
<gene>
    <name evidence="9" type="ORF">GHNINEIG_00081</name>
</gene>
<feature type="transmembrane region" description="Helical" evidence="7">
    <location>
        <begin position="23"/>
        <end position="44"/>
    </location>
</feature>
<evidence type="ECO:0000313" key="10">
    <source>
        <dbReference type="Proteomes" id="UP000296201"/>
    </source>
</evidence>
<feature type="transmembrane region" description="Helical" evidence="7">
    <location>
        <begin position="156"/>
        <end position="176"/>
    </location>
</feature>
<dbReference type="InterPro" id="IPR005829">
    <property type="entry name" value="Sugar_transporter_CS"/>
</dbReference>
<dbReference type="Pfam" id="PF07690">
    <property type="entry name" value="MFS_1"/>
    <property type="match status" value="2"/>
</dbReference>
<feature type="transmembrane region" description="Helical" evidence="7">
    <location>
        <begin position="395"/>
        <end position="413"/>
    </location>
</feature>
<feature type="transmembrane region" description="Helical" evidence="7">
    <location>
        <begin position="59"/>
        <end position="80"/>
    </location>
</feature>
<proteinExistence type="predicted"/>
<dbReference type="PANTHER" id="PTHR23517">
    <property type="entry name" value="RESISTANCE PROTEIN MDTM, PUTATIVE-RELATED-RELATED"/>
    <property type="match status" value="1"/>
</dbReference>
<protein>
    <submittedName>
        <fullName evidence="9">MFS transporter</fullName>
    </submittedName>
</protein>
<dbReference type="PROSITE" id="PS50850">
    <property type="entry name" value="MFS"/>
    <property type="match status" value="1"/>
</dbReference>
<accession>A0A4P7NWM5</accession>
<feature type="transmembrane region" description="Helical" evidence="7">
    <location>
        <begin position="370"/>
        <end position="389"/>
    </location>
</feature>
<organism evidence="9 10">
    <name type="scientific">Hydrogenovibrio crunogenus</name>
    <dbReference type="NCBI Taxonomy" id="39765"/>
    <lineage>
        <taxon>Bacteria</taxon>
        <taxon>Pseudomonadati</taxon>
        <taxon>Pseudomonadota</taxon>
        <taxon>Gammaproteobacteria</taxon>
        <taxon>Thiotrichales</taxon>
        <taxon>Piscirickettsiaceae</taxon>
        <taxon>Hydrogenovibrio</taxon>
    </lineage>
</organism>
<dbReference type="GO" id="GO:0005886">
    <property type="term" value="C:plasma membrane"/>
    <property type="evidence" value="ECO:0007669"/>
    <property type="project" value="UniProtKB-SubCell"/>
</dbReference>